<dbReference type="KEGG" id="mnh:FG904_01025"/>
<dbReference type="EMBL" id="CP040825">
    <property type="protein sequence ID" value="QCZ36600.1"/>
    <property type="molecule type" value="Genomic_DNA"/>
</dbReference>
<sequence>MAQAADLEELSALEMFAKNVETLAKDLTDAQKAELKSATTFADLQTKVVELEKAVSAAKVAKYNQPLVALKKDIDNLKSQIAAIENQSATTADANEKVAKIRHLTNLILELQKLDEAIAKNNVPAAVQKQYLDKVTQELTSPQEVNSKQVAAIESITKEINDKYGARSNNWWIALIVSAGVLLTLGFGLILYKAKKK</sequence>
<dbReference type="Proteomes" id="UP000305457">
    <property type="component" value="Chromosome"/>
</dbReference>
<proteinExistence type="predicted"/>
<evidence type="ECO:0000256" key="1">
    <source>
        <dbReference type="SAM" id="Phobius"/>
    </source>
</evidence>
<reference evidence="2 3" key="1">
    <citation type="submission" date="2019-06" db="EMBL/GenBank/DDBJ databases">
        <title>Mycoplasma sp. 2F1A isolated from ostrich.</title>
        <authorList>
            <person name="Spergser J."/>
        </authorList>
    </citation>
    <scope>NUCLEOTIDE SEQUENCE [LARGE SCALE GENOMIC DNA]</scope>
    <source>
        <strain evidence="2 3">2F1A</strain>
    </source>
</reference>
<dbReference type="AlphaFoldDB" id="A0A5B7XVM4"/>
<keyword evidence="1" id="KW-1133">Transmembrane helix</keyword>
<feature type="transmembrane region" description="Helical" evidence="1">
    <location>
        <begin position="171"/>
        <end position="192"/>
    </location>
</feature>
<keyword evidence="1" id="KW-0472">Membrane</keyword>
<protein>
    <submittedName>
        <fullName evidence="2">Uncharacterized protein</fullName>
    </submittedName>
</protein>
<name>A0A5B7XVM4_9MOLU</name>
<dbReference type="RefSeq" id="WP_139592083.1">
    <property type="nucleotide sequence ID" value="NZ_CP040825.1"/>
</dbReference>
<dbReference type="OrthoDB" id="9774600at2"/>
<gene>
    <name evidence="2" type="ORF">FG904_01025</name>
</gene>
<evidence type="ECO:0000313" key="2">
    <source>
        <dbReference type="EMBL" id="QCZ36600.1"/>
    </source>
</evidence>
<accession>A0A5B7XVM4</accession>
<keyword evidence="1" id="KW-0812">Transmembrane</keyword>
<evidence type="ECO:0000313" key="3">
    <source>
        <dbReference type="Proteomes" id="UP000305457"/>
    </source>
</evidence>
<organism evidence="2 3">
    <name type="scientific">Mycoplasma nasistruthionis</name>
    <dbReference type="NCBI Taxonomy" id="353852"/>
    <lineage>
        <taxon>Bacteria</taxon>
        <taxon>Bacillati</taxon>
        <taxon>Mycoplasmatota</taxon>
        <taxon>Mollicutes</taxon>
        <taxon>Mycoplasmataceae</taxon>
        <taxon>Mycoplasma</taxon>
    </lineage>
</organism>